<sequence>MTSRSTARSQWAAPGQQNMPLQLVLRGEFVVGKASLILHFVKGQFHKYQESTIGMAFLIQSVCLDDTTVKFEIWDTAGQRRYHSLPSCNDHFIVVETEAQTFNQEISVIHRFFFFFFLLFRAAPWHMEVPRLGVELELQLPAYATATAMPDPSCVWDLHYSSQQHRILNPLSRARD</sequence>
<keyword evidence="6" id="KW-0636">Prenylation</keyword>
<evidence type="ECO:0000256" key="7">
    <source>
        <dbReference type="ARBA" id="ARBA00037868"/>
    </source>
</evidence>
<comment type="similarity">
    <text evidence="2">Belongs to the small GTPase superfamily. Rab family.</text>
</comment>
<dbReference type="AlphaFoldDB" id="A0A8D1I8Y3"/>
<evidence type="ECO:0000256" key="1">
    <source>
        <dbReference type="ARBA" id="ARBA00001946"/>
    </source>
</evidence>
<evidence type="ECO:0000256" key="4">
    <source>
        <dbReference type="ARBA" id="ARBA00022801"/>
    </source>
</evidence>
<dbReference type="SUPFAM" id="SSF52540">
    <property type="entry name" value="P-loop containing nucleoside triphosphate hydrolases"/>
    <property type="match status" value="1"/>
</dbReference>
<name>A0A8D1I8Y3_PIG</name>
<accession>A0A8D1I8Y3</accession>
<reference evidence="8" key="1">
    <citation type="submission" date="2025-08" db="UniProtKB">
        <authorList>
            <consortium name="Ensembl"/>
        </authorList>
    </citation>
    <scope>IDENTIFICATION</scope>
</reference>
<keyword evidence="4" id="KW-0378">Hydrolase</keyword>
<evidence type="ECO:0000313" key="9">
    <source>
        <dbReference type="Proteomes" id="UP000694728"/>
    </source>
</evidence>
<keyword evidence="5" id="KW-0342">GTP-binding</keyword>
<dbReference type="Gene3D" id="3.40.50.300">
    <property type="entry name" value="P-loop containing nucleotide triphosphate hydrolases"/>
    <property type="match status" value="1"/>
</dbReference>
<dbReference type="InterPro" id="IPR001806">
    <property type="entry name" value="Small_GTPase"/>
</dbReference>
<evidence type="ECO:0000256" key="6">
    <source>
        <dbReference type="ARBA" id="ARBA00023289"/>
    </source>
</evidence>
<dbReference type="Pfam" id="PF00071">
    <property type="entry name" value="Ras"/>
    <property type="match status" value="1"/>
</dbReference>
<dbReference type="PANTHER" id="PTHR47978">
    <property type="match status" value="1"/>
</dbReference>
<dbReference type="SMART" id="SM00175">
    <property type="entry name" value="RAB"/>
    <property type="match status" value="1"/>
</dbReference>
<comment type="cofactor">
    <cofactor evidence="1">
        <name>Mg(2+)</name>
        <dbReference type="ChEBI" id="CHEBI:18420"/>
    </cofactor>
</comment>
<dbReference type="InterPro" id="IPR027417">
    <property type="entry name" value="P-loop_NTPase"/>
</dbReference>
<dbReference type="GO" id="GO:0005525">
    <property type="term" value="F:GTP binding"/>
    <property type="evidence" value="ECO:0007669"/>
    <property type="project" value="UniProtKB-KW"/>
</dbReference>
<dbReference type="GO" id="GO:0012505">
    <property type="term" value="C:endomembrane system"/>
    <property type="evidence" value="ECO:0007669"/>
    <property type="project" value="UniProtKB-SubCell"/>
</dbReference>
<dbReference type="Proteomes" id="UP000694728">
    <property type="component" value="Unplaced"/>
</dbReference>
<keyword evidence="6" id="KW-0449">Lipoprotein</keyword>
<dbReference type="Ensembl" id="ENSSSCT00045042885.1">
    <property type="protein sequence ID" value="ENSSSCP00045029786.1"/>
    <property type="gene ID" value="ENSSSCG00045025149.1"/>
</dbReference>
<dbReference type="PRINTS" id="PR00449">
    <property type="entry name" value="RASTRNSFRMNG"/>
</dbReference>
<comment type="subcellular location">
    <subcellularLocation>
        <location evidence="7">Endomembrane system</location>
        <topology evidence="7">Lipid-anchor</topology>
    </subcellularLocation>
</comment>
<evidence type="ECO:0000313" key="8">
    <source>
        <dbReference type="Ensembl" id="ENSSSCP00045029786.1"/>
    </source>
</evidence>
<proteinExistence type="inferred from homology"/>
<keyword evidence="3" id="KW-0547">Nucleotide-binding</keyword>
<organism evidence="8 9">
    <name type="scientific">Sus scrofa</name>
    <name type="common">Pig</name>
    <dbReference type="NCBI Taxonomy" id="9823"/>
    <lineage>
        <taxon>Eukaryota</taxon>
        <taxon>Metazoa</taxon>
        <taxon>Chordata</taxon>
        <taxon>Craniata</taxon>
        <taxon>Vertebrata</taxon>
        <taxon>Euteleostomi</taxon>
        <taxon>Mammalia</taxon>
        <taxon>Eutheria</taxon>
        <taxon>Laurasiatheria</taxon>
        <taxon>Artiodactyla</taxon>
        <taxon>Suina</taxon>
        <taxon>Suidae</taxon>
        <taxon>Sus</taxon>
    </lineage>
</organism>
<protein>
    <submittedName>
        <fullName evidence="8">Uncharacterized protein</fullName>
    </submittedName>
</protein>
<evidence type="ECO:0000256" key="3">
    <source>
        <dbReference type="ARBA" id="ARBA00022741"/>
    </source>
</evidence>
<evidence type="ECO:0000256" key="5">
    <source>
        <dbReference type="ARBA" id="ARBA00023134"/>
    </source>
</evidence>
<evidence type="ECO:0000256" key="2">
    <source>
        <dbReference type="ARBA" id="ARBA00006270"/>
    </source>
</evidence>
<dbReference type="GO" id="GO:0003924">
    <property type="term" value="F:GTPase activity"/>
    <property type="evidence" value="ECO:0007669"/>
    <property type="project" value="InterPro"/>
</dbReference>